<dbReference type="AlphaFoldDB" id="B6BWN7"/>
<protein>
    <recommendedName>
        <fullName evidence="2">EF-hand domain-containing protein</fullName>
    </recommendedName>
</protein>
<dbReference type="Proteomes" id="UP000004188">
    <property type="component" value="Unassembled WGS sequence"/>
</dbReference>
<dbReference type="InterPro" id="IPR002048">
    <property type="entry name" value="EF_hand_dom"/>
</dbReference>
<dbReference type="STRING" id="314607.KB13_1296"/>
<evidence type="ECO:0000313" key="3">
    <source>
        <dbReference type="EMBL" id="EDZ65163.1"/>
    </source>
</evidence>
<dbReference type="SUPFAM" id="SSF47473">
    <property type="entry name" value="EF-hand"/>
    <property type="match status" value="1"/>
</dbReference>
<dbReference type="InterPro" id="IPR011992">
    <property type="entry name" value="EF-hand-dom_pair"/>
</dbReference>
<dbReference type="Gene3D" id="1.10.238.10">
    <property type="entry name" value="EF-hand"/>
    <property type="match status" value="1"/>
</dbReference>
<accession>B6BWN7</accession>
<dbReference type="PROSITE" id="PS00018">
    <property type="entry name" value="EF_HAND_1"/>
    <property type="match status" value="1"/>
</dbReference>
<dbReference type="GO" id="GO:0005509">
    <property type="term" value="F:calcium ion binding"/>
    <property type="evidence" value="ECO:0007669"/>
    <property type="project" value="InterPro"/>
</dbReference>
<dbReference type="EMBL" id="DS995299">
    <property type="protein sequence ID" value="EDZ65163.1"/>
    <property type="molecule type" value="Genomic_DNA"/>
</dbReference>
<dbReference type="HOGENOM" id="CLU_1812020_0_0_4"/>
<evidence type="ECO:0000256" key="1">
    <source>
        <dbReference type="SAM" id="MobiDB-lite"/>
    </source>
</evidence>
<name>B6BWN7_9PROT</name>
<evidence type="ECO:0000259" key="2">
    <source>
        <dbReference type="PROSITE" id="PS50222"/>
    </source>
</evidence>
<keyword evidence="4" id="KW-1185">Reference proteome</keyword>
<dbReference type="InterPro" id="IPR018247">
    <property type="entry name" value="EF_Hand_1_Ca_BS"/>
</dbReference>
<sequence>MTVKYIFPLLMMFPIHQLSADQSDLSNSNLKDKSLKIIINEFTNSSNEEFNAYLQEKRDEMLSSVEQRFLNCDADNDDTLDVFETTVCLPQVARQFRKVDSNKDNLISLDELSIMAKEYYSDTKQEASKKENSNSEKFAKEQ</sequence>
<feature type="domain" description="EF-hand" evidence="2">
    <location>
        <begin position="87"/>
        <end position="122"/>
    </location>
</feature>
<organism evidence="3 4">
    <name type="scientific">beta proteobacterium KB13</name>
    <dbReference type="NCBI Taxonomy" id="314607"/>
    <lineage>
        <taxon>Bacteria</taxon>
        <taxon>Pseudomonadati</taxon>
        <taxon>Pseudomonadota</taxon>
        <taxon>Betaproteobacteria</taxon>
        <taxon>Nitrosomonadales</taxon>
        <taxon>OM43 clade</taxon>
    </lineage>
</organism>
<gene>
    <name evidence="3" type="ORF">KB13_1296</name>
</gene>
<proteinExistence type="predicted"/>
<dbReference type="PROSITE" id="PS50222">
    <property type="entry name" value="EF_HAND_2"/>
    <property type="match status" value="1"/>
</dbReference>
<feature type="region of interest" description="Disordered" evidence="1">
    <location>
        <begin position="122"/>
        <end position="142"/>
    </location>
</feature>
<dbReference type="eggNOG" id="COG5126">
    <property type="taxonomic scope" value="Bacteria"/>
</dbReference>
<evidence type="ECO:0000313" key="4">
    <source>
        <dbReference type="Proteomes" id="UP000004188"/>
    </source>
</evidence>
<reference evidence="4" key="1">
    <citation type="journal article" date="2012" name="Stand. Genomic Sci.">
        <title>Genome sequence of strain HIMB624, a cultured representative from the OM43 clade of marine Betaproteobacteria.</title>
        <authorList>
            <person name="Huggett M.J."/>
            <person name="Hayakawa D.H."/>
            <person name="Rappe M.S."/>
        </authorList>
    </citation>
    <scope>NUCLEOTIDE SEQUENCE [LARGE SCALE GENOMIC DNA]</scope>
    <source>
        <strain evidence="4">KB13</strain>
    </source>
</reference>